<protein>
    <submittedName>
        <fullName evidence="2">Uncharacterized protein</fullName>
    </submittedName>
</protein>
<gene>
    <name evidence="2" type="ORF">DQK91_13090</name>
</gene>
<organism evidence="2 3">
    <name type="scientific">Oceanidesulfovibrio marinus</name>
    <dbReference type="NCBI Taxonomy" id="370038"/>
    <lineage>
        <taxon>Bacteria</taxon>
        <taxon>Pseudomonadati</taxon>
        <taxon>Thermodesulfobacteriota</taxon>
        <taxon>Desulfovibrionia</taxon>
        <taxon>Desulfovibrionales</taxon>
        <taxon>Desulfovibrionaceae</taxon>
        <taxon>Oceanidesulfovibrio</taxon>
    </lineage>
</organism>
<dbReference type="Proteomes" id="UP000434052">
    <property type="component" value="Unassembled WGS sequence"/>
</dbReference>
<proteinExistence type="predicted"/>
<evidence type="ECO:0000256" key="1">
    <source>
        <dbReference type="SAM" id="MobiDB-lite"/>
    </source>
</evidence>
<dbReference type="RefSeq" id="WP_144305818.1">
    <property type="nucleotide sequence ID" value="NZ_QMIF01000008.1"/>
</dbReference>
<dbReference type="AlphaFoldDB" id="A0A6P1ZIX5"/>
<evidence type="ECO:0000313" key="2">
    <source>
        <dbReference type="EMBL" id="TVM33090.1"/>
    </source>
</evidence>
<accession>A0A6P1ZIX5</accession>
<dbReference type="EMBL" id="QMIF01000008">
    <property type="protein sequence ID" value="TVM33090.1"/>
    <property type="molecule type" value="Genomic_DNA"/>
</dbReference>
<sequence>MQCEEQSESSASRTGGFARPEDNAFEYGQAIVGLADAIKARNRTARRQGVRPQDKARARSRSKLSKALTKIFDEQGETGQDDVVVRRPVKKPEDV</sequence>
<comment type="caution">
    <text evidence="2">The sequence shown here is derived from an EMBL/GenBank/DDBJ whole genome shotgun (WGS) entry which is preliminary data.</text>
</comment>
<name>A0A6P1ZIX5_9BACT</name>
<evidence type="ECO:0000313" key="3">
    <source>
        <dbReference type="Proteomes" id="UP000434052"/>
    </source>
</evidence>
<feature type="region of interest" description="Disordered" evidence="1">
    <location>
        <begin position="1"/>
        <end position="21"/>
    </location>
</feature>
<dbReference type="OrthoDB" id="9951293at2"/>
<reference evidence="2 3" key="1">
    <citation type="submission" date="2018-06" db="EMBL/GenBank/DDBJ databases">
        <title>Complete genome of Desulfovibrio marinus P48SEP.</title>
        <authorList>
            <person name="Crispim J.S."/>
            <person name="Vidigal P.M.P."/>
            <person name="Silva L.C.F."/>
            <person name="Araujo L.C."/>
            <person name="Laguardia C.N."/>
            <person name="Dias R.S."/>
            <person name="Sousa M.P."/>
            <person name="Paula S.O."/>
            <person name="Silva C."/>
        </authorList>
    </citation>
    <scope>NUCLEOTIDE SEQUENCE [LARGE SCALE GENOMIC DNA]</scope>
    <source>
        <strain evidence="2 3">P48SEP</strain>
    </source>
</reference>
<feature type="region of interest" description="Disordered" evidence="1">
    <location>
        <begin position="42"/>
        <end position="95"/>
    </location>
</feature>